<accession>F2NK34</accession>
<feature type="domain" description="Flavin reductase like" evidence="2">
    <location>
        <begin position="9"/>
        <end position="151"/>
    </location>
</feature>
<dbReference type="OrthoDB" id="9792858at2"/>
<dbReference type="Gene3D" id="2.30.110.10">
    <property type="entry name" value="Electron Transport, Fmn-binding Protein, Chain A"/>
    <property type="match status" value="1"/>
</dbReference>
<dbReference type="InterPro" id="IPR053664">
    <property type="entry name" value="NFP_flavin_reductase"/>
</dbReference>
<dbReference type="InterPro" id="IPR050268">
    <property type="entry name" value="NADH-dep_flavin_reductase"/>
</dbReference>
<proteinExistence type="predicted"/>
<dbReference type="SMART" id="SM00903">
    <property type="entry name" value="Flavin_Reduct"/>
    <property type="match status" value="1"/>
</dbReference>
<dbReference type="InterPro" id="IPR012349">
    <property type="entry name" value="Split_barrel_FMN-bd"/>
</dbReference>
<dbReference type="GO" id="GO:0006208">
    <property type="term" value="P:pyrimidine nucleobase catabolic process"/>
    <property type="evidence" value="ECO:0007669"/>
    <property type="project" value="TreeGrafter"/>
</dbReference>
<dbReference type="NCBIfam" id="NF042921">
    <property type="entry name" value="HpaC_Thermus"/>
    <property type="match status" value="1"/>
</dbReference>
<dbReference type="GO" id="GO:0042602">
    <property type="term" value="F:riboflavin reductase (NADPH) activity"/>
    <property type="evidence" value="ECO:0007669"/>
    <property type="project" value="TreeGrafter"/>
</dbReference>
<evidence type="ECO:0000256" key="1">
    <source>
        <dbReference type="ARBA" id="ARBA00023002"/>
    </source>
</evidence>
<dbReference type="InterPro" id="IPR002563">
    <property type="entry name" value="Flavin_Rdtase-like_dom"/>
</dbReference>
<name>F2NK34_MARHT</name>
<dbReference type="STRING" id="869210.Marky_1265"/>
<reference evidence="3 4" key="1">
    <citation type="journal article" date="2012" name="Stand. Genomic Sci.">
        <title>Complete genome sequence of the aerobic, heterotroph Marinithermus hydrothermalis type strain (T1(T)) from a deep-sea hydrothermal vent chimney.</title>
        <authorList>
            <person name="Copeland A."/>
            <person name="Gu W."/>
            <person name="Yasawong M."/>
            <person name="Lapidus A."/>
            <person name="Lucas S."/>
            <person name="Deshpande S."/>
            <person name="Pagani I."/>
            <person name="Tapia R."/>
            <person name="Cheng J.F."/>
            <person name="Goodwin L.A."/>
            <person name="Pitluck S."/>
            <person name="Liolios K."/>
            <person name="Ivanova N."/>
            <person name="Mavromatis K."/>
            <person name="Mikhailova N."/>
            <person name="Pati A."/>
            <person name="Chen A."/>
            <person name="Palaniappan K."/>
            <person name="Land M."/>
            <person name="Pan C."/>
            <person name="Brambilla E.M."/>
            <person name="Rohde M."/>
            <person name="Tindall B.J."/>
            <person name="Sikorski J."/>
            <person name="Goker M."/>
            <person name="Detter J.C."/>
            <person name="Bristow J."/>
            <person name="Eisen J.A."/>
            <person name="Markowitz V."/>
            <person name="Hugenholtz P."/>
            <person name="Kyrpides N.C."/>
            <person name="Klenk H.P."/>
            <person name="Woyke T."/>
        </authorList>
    </citation>
    <scope>NUCLEOTIDE SEQUENCE [LARGE SCALE GENOMIC DNA]</scope>
    <source>
        <strain evidence="4">DSM 14884 / JCM 11576 / T1</strain>
    </source>
</reference>
<dbReference type="AlphaFoldDB" id="F2NK34"/>
<gene>
    <name evidence="3" type="ordered locus">Marky_1265</name>
</gene>
<sequence length="153" mass="16900">MKDRFREALSRWASGVTVLTSRDAHEVRGMTASAFSSVSLEPPLVLVCVDERANILPVIERSKRFVVNLLAAQQAHVSDHFAGKSDPALLERPPFPEAGDPVLEGALASLVCTVWALYPGGDHRIVVGEVKEIVLGDERPPLVYWKRAYRRVT</sequence>
<evidence type="ECO:0000259" key="2">
    <source>
        <dbReference type="SMART" id="SM00903"/>
    </source>
</evidence>
<dbReference type="RefSeq" id="WP_013704052.1">
    <property type="nucleotide sequence ID" value="NC_015387.1"/>
</dbReference>
<evidence type="ECO:0000313" key="3">
    <source>
        <dbReference type="EMBL" id="AEB12005.1"/>
    </source>
</evidence>
<dbReference type="PANTHER" id="PTHR30466:SF1">
    <property type="entry name" value="FMN REDUCTASE (NADH) RUTF"/>
    <property type="match status" value="1"/>
</dbReference>
<keyword evidence="1" id="KW-0560">Oxidoreductase</keyword>
<evidence type="ECO:0000313" key="4">
    <source>
        <dbReference type="Proteomes" id="UP000007030"/>
    </source>
</evidence>
<dbReference type="GO" id="GO:0010181">
    <property type="term" value="F:FMN binding"/>
    <property type="evidence" value="ECO:0007669"/>
    <property type="project" value="InterPro"/>
</dbReference>
<keyword evidence="4" id="KW-1185">Reference proteome</keyword>
<dbReference type="Proteomes" id="UP000007030">
    <property type="component" value="Chromosome"/>
</dbReference>
<dbReference type="PANTHER" id="PTHR30466">
    <property type="entry name" value="FLAVIN REDUCTASE"/>
    <property type="match status" value="1"/>
</dbReference>
<dbReference type="HOGENOM" id="CLU_059021_1_4_0"/>
<dbReference type="eggNOG" id="COG1853">
    <property type="taxonomic scope" value="Bacteria"/>
</dbReference>
<dbReference type="Pfam" id="PF01613">
    <property type="entry name" value="Flavin_Reduct"/>
    <property type="match status" value="1"/>
</dbReference>
<organism evidence="3 4">
    <name type="scientific">Marinithermus hydrothermalis (strain DSM 14884 / JCM 11576 / T1)</name>
    <dbReference type="NCBI Taxonomy" id="869210"/>
    <lineage>
        <taxon>Bacteria</taxon>
        <taxon>Thermotogati</taxon>
        <taxon>Deinococcota</taxon>
        <taxon>Deinococci</taxon>
        <taxon>Thermales</taxon>
        <taxon>Thermaceae</taxon>
        <taxon>Marinithermus</taxon>
    </lineage>
</organism>
<dbReference type="KEGG" id="mhd:Marky_1265"/>
<dbReference type="SUPFAM" id="SSF50475">
    <property type="entry name" value="FMN-binding split barrel"/>
    <property type="match status" value="1"/>
</dbReference>
<protein>
    <submittedName>
        <fullName evidence="3">Flavin reductase domain protein FMN-binding protein</fullName>
    </submittedName>
</protein>
<dbReference type="EMBL" id="CP002630">
    <property type="protein sequence ID" value="AEB12005.1"/>
    <property type="molecule type" value="Genomic_DNA"/>
</dbReference>